<dbReference type="InterPro" id="IPR050979">
    <property type="entry name" value="LD-transpeptidase"/>
</dbReference>
<dbReference type="RefSeq" id="WP_313793330.1">
    <property type="nucleotide sequence ID" value="NZ_CP102453.1"/>
</dbReference>
<keyword evidence="2" id="KW-0808">Transferase</keyword>
<keyword evidence="7" id="KW-0812">Transmembrane</keyword>
<protein>
    <submittedName>
        <fullName evidence="9">L,D-transpeptidase/peptidoglycan binding protein</fullName>
    </submittedName>
</protein>
<reference evidence="9 10" key="1">
    <citation type="submission" date="2022-08" db="EMBL/GenBank/DDBJ databases">
        <title>Aerococcaceae sp. nov isolated from spoiled eye mask.</title>
        <authorList>
            <person name="Zhou G."/>
            <person name="Xie X.-B."/>
            <person name="Shi Q.-S."/>
            <person name="Wang Y.-S."/>
            <person name="Wen X."/>
            <person name="Peng H."/>
            <person name="Yang X.-J."/>
            <person name="Tao H.-B."/>
            <person name="Huang X.-M."/>
        </authorList>
    </citation>
    <scope>NUCLEOTIDE SEQUENCE [LARGE SCALE GENOMIC DNA]</scope>
    <source>
        <strain evidence="10">DM20194951</strain>
    </source>
</reference>
<feature type="domain" description="L,D-TPase catalytic" evidence="8">
    <location>
        <begin position="335"/>
        <end position="459"/>
    </location>
</feature>
<keyword evidence="4 6" id="KW-0573">Peptidoglycan synthesis</keyword>
<evidence type="ECO:0000256" key="2">
    <source>
        <dbReference type="ARBA" id="ARBA00022679"/>
    </source>
</evidence>
<evidence type="ECO:0000256" key="5">
    <source>
        <dbReference type="ARBA" id="ARBA00023316"/>
    </source>
</evidence>
<keyword evidence="5 6" id="KW-0961">Cell wall biogenesis/degradation</keyword>
<keyword evidence="3 6" id="KW-0133">Cell shape</keyword>
<evidence type="ECO:0000259" key="8">
    <source>
        <dbReference type="PROSITE" id="PS52029"/>
    </source>
</evidence>
<name>A0ABY5P5X3_9LACT</name>
<dbReference type="Pfam" id="PF03734">
    <property type="entry name" value="YkuD"/>
    <property type="match status" value="1"/>
</dbReference>
<evidence type="ECO:0000313" key="9">
    <source>
        <dbReference type="EMBL" id="UUX33828.1"/>
    </source>
</evidence>
<dbReference type="InterPro" id="IPR022029">
    <property type="entry name" value="YoaR-like_PG-bd"/>
</dbReference>
<evidence type="ECO:0000256" key="6">
    <source>
        <dbReference type="PROSITE-ProRule" id="PRU01373"/>
    </source>
</evidence>
<dbReference type="PANTHER" id="PTHR30582:SF33">
    <property type="entry name" value="EXPORTED PROTEIN"/>
    <property type="match status" value="1"/>
</dbReference>
<dbReference type="CDD" id="cd16913">
    <property type="entry name" value="YkuD_like"/>
    <property type="match status" value="1"/>
</dbReference>
<dbReference type="PROSITE" id="PS52029">
    <property type="entry name" value="LD_TPASE"/>
    <property type="match status" value="1"/>
</dbReference>
<comment type="pathway">
    <text evidence="1 6">Cell wall biogenesis; peptidoglycan biosynthesis.</text>
</comment>
<dbReference type="InterPro" id="IPR005490">
    <property type="entry name" value="LD_TPept_cat_dom"/>
</dbReference>
<dbReference type="EMBL" id="CP102453">
    <property type="protein sequence ID" value="UUX33828.1"/>
    <property type="molecule type" value="Genomic_DNA"/>
</dbReference>
<dbReference type="Gene3D" id="3.10.20.800">
    <property type="match status" value="1"/>
</dbReference>
<keyword evidence="10" id="KW-1185">Reference proteome</keyword>
<keyword evidence="7" id="KW-0472">Membrane</keyword>
<evidence type="ECO:0000256" key="1">
    <source>
        <dbReference type="ARBA" id="ARBA00004752"/>
    </source>
</evidence>
<dbReference type="Pfam" id="PF12229">
    <property type="entry name" value="PG_binding_4"/>
    <property type="match status" value="1"/>
</dbReference>
<evidence type="ECO:0000313" key="10">
    <source>
        <dbReference type="Proteomes" id="UP001315967"/>
    </source>
</evidence>
<evidence type="ECO:0000256" key="7">
    <source>
        <dbReference type="SAM" id="Phobius"/>
    </source>
</evidence>
<gene>
    <name evidence="9" type="ORF">NRE15_13210</name>
</gene>
<organism evidence="9 10">
    <name type="scientific">Fundicoccus culcitae</name>
    <dbReference type="NCBI Taxonomy" id="2969821"/>
    <lineage>
        <taxon>Bacteria</taxon>
        <taxon>Bacillati</taxon>
        <taxon>Bacillota</taxon>
        <taxon>Bacilli</taxon>
        <taxon>Lactobacillales</taxon>
        <taxon>Aerococcaceae</taxon>
        <taxon>Fundicoccus</taxon>
    </lineage>
</organism>
<feature type="transmembrane region" description="Helical" evidence="7">
    <location>
        <begin position="7"/>
        <end position="27"/>
    </location>
</feature>
<feature type="active site" description="Proton donor/acceptor" evidence="6">
    <location>
        <position position="414"/>
    </location>
</feature>
<dbReference type="SUPFAM" id="SSF141523">
    <property type="entry name" value="L,D-transpeptidase catalytic domain-like"/>
    <property type="match status" value="1"/>
</dbReference>
<evidence type="ECO:0000256" key="3">
    <source>
        <dbReference type="ARBA" id="ARBA00022960"/>
    </source>
</evidence>
<proteinExistence type="predicted"/>
<dbReference type="Gene3D" id="2.40.440.10">
    <property type="entry name" value="L,D-transpeptidase catalytic domain-like"/>
    <property type="match status" value="1"/>
</dbReference>
<sequence>MNKIIKTILGSILIVVVLYFFGVSFYLDKFVANTEFGSVDISHLTLNDAQAKIEKELSQRQVQIKENGKTVASMQLADYQPAFTLETTLANHFNNQNPLFWFSHLVQANEYENVLTNNITINQADLIENLEMQGITNDQRTPSENAQITFDEDEGFYISDSTIGNQVDYELLTEELITHLDDGDMVLDIESAYLEPEYNEDDEKVVALYDKIKAASDFDYIIEVGGDDLTITQEQIENWIYFDSNNQIIFDRELITEFVNDLNESYSTFDKERQFDSTSQGTITIPPGILGWGIEIEPTVDLIIEDLKAGVDTRREPVIYSTSGVPNSANDIGTTYVEIDLTYQMMHLYYEDELILSTNIVSGQTGTETVPGANAVIEMLRDTDLVGFNPRLEKEYKVPVSYWIRFDYIDQGIHDATWQWSFGGDVYTYSGSLGCINTPLEYMGTIYEYVEYGTPVIVY</sequence>
<keyword evidence="7" id="KW-1133">Transmembrane helix</keyword>
<dbReference type="InterPro" id="IPR038063">
    <property type="entry name" value="Transpep_catalytic_dom"/>
</dbReference>
<dbReference type="PANTHER" id="PTHR30582">
    <property type="entry name" value="L,D-TRANSPEPTIDASE"/>
    <property type="match status" value="1"/>
</dbReference>
<feature type="active site" description="Nucleophile" evidence="6">
    <location>
        <position position="435"/>
    </location>
</feature>
<dbReference type="SUPFAM" id="SSF143985">
    <property type="entry name" value="L,D-transpeptidase pre-catalytic domain-like"/>
    <property type="match status" value="1"/>
</dbReference>
<dbReference type="Proteomes" id="UP001315967">
    <property type="component" value="Chromosome"/>
</dbReference>
<evidence type="ECO:0000256" key="4">
    <source>
        <dbReference type="ARBA" id="ARBA00022984"/>
    </source>
</evidence>
<accession>A0ABY5P5X3</accession>
<dbReference type="InterPro" id="IPR038054">
    <property type="entry name" value="LD_TPept-like_central_sf"/>
</dbReference>